<keyword evidence="4 6" id="KW-0496">Mitochondrion</keyword>
<dbReference type="EMBL" id="JANBPT010000175">
    <property type="protein sequence ID" value="KAJ1926325.1"/>
    <property type="molecule type" value="Genomic_DNA"/>
</dbReference>
<dbReference type="Proteomes" id="UP001150569">
    <property type="component" value="Unassembled WGS sequence"/>
</dbReference>
<comment type="function">
    <text evidence="6">Component of the ERMES/MDM complex, which serves as a molecular tether to connect the endoplasmic reticulum and mitochondria. Components of this complex are involved in the control of mitochondrial shape and protein biogenesis and may function in phospholipid exchange. MDM10 is involved in the late assembly steps of the general translocase of the mitochondrial outer membrane (TOM complex). Functions in the TOM40-specific route of the assembly of outer membrane beta-barrel proteins, including the association of TOM40 with the receptor TOM22 and small TOM proteins. Can associate with the SAM(core) complex as well as the MDM12-MMM1 complex, both involved in late steps of the major beta-barrel assembly pathway, that is responsible for biogenesis of all outer membrane beta-barrel proteins. May act as a switch that shuttles between both complexes and channels precursor proteins into the TOM40-specific pathway. Plays a role in mitochondrial morphology and in the inheritance of mitochondria.</text>
</comment>
<reference evidence="8" key="1">
    <citation type="submission" date="2022-07" db="EMBL/GenBank/DDBJ databases">
        <title>Phylogenomic reconstructions and comparative analyses of Kickxellomycotina fungi.</title>
        <authorList>
            <person name="Reynolds N.K."/>
            <person name="Stajich J.E."/>
            <person name="Barry K."/>
            <person name="Grigoriev I.V."/>
            <person name="Crous P."/>
            <person name="Smith M.E."/>
        </authorList>
    </citation>
    <scope>NUCLEOTIDE SEQUENCE</scope>
    <source>
        <strain evidence="8">RSA 861</strain>
    </source>
</reference>
<evidence type="ECO:0000256" key="3">
    <source>
        <dbReference type="ARBA" id="ARBA00022787"/>
    </source>
</evidence>
<keyword evidence="2 6" id="KW-0812">Transmembrane</keyword>
<comment type="subunit">
    <text evidence="6">Component of the ER-mitochondria encounter structure (ERMES) or MDM complex, composed of MMM1, MDM10, MDM12 and MDM34. Associates with the mitochondrial outer membrane sorting assembly machinery SAM(core) complex.</text>
</comment>
<evidence type="ECO:0000256" key="2">
    <source>
        <dbReference type="ARBA" id="ARBA00022692"/>
    </source>
</evidence>
<comment type="subcellular location">
    <subcellularLocation>
        <location evidence="6">Mitochondrion outer membrane</location>
        <topology evidence="6">Multi-pass membrane protein</topology>
    </subcellularLocation>
    <text evidence="6">The ERMES/MDM complex localizes to a few discrete foci (around 10 per single cell), that represent mitochondria-endoplasmic reticulum junctions. These foci are often found next to mtDNA nucleoids.</text>
</comment>
<evidence type="ECO:0000256" key="1">
    <source>
        <dbReference type="ARBA" id="ARBA00022452"/>
    </source>
</evidence>
<dbReference type="HAMAP" id="MF_03102">
    <property type="entry name" value="Mdm10"/>
    <property type="match status" value="1"/>
</dbReference>
<dbReference type="Pfam" id="PF12519">
    <property type="entry name" value="MDM10"/>
    <property type="match status" value="1"/>
</dbReference>
<evidence type="ECO:0000256" key="6">
    <source>
        <dbReference type="HAMAP-Rule" id="MF_03102"/>
    </source>
</evidence>
<dbReference type="PANTHER" id="PTHR28035">
    <property type="entry name" value="MITOCHONDRIAL DISTRIBUTION AND MORPHOLOGY PROTEIN 10"/>
    <property type="match status" value="1"/>
</dbReference>
<keyword evidence="9" id="KW-1185">Reference proteome</keyword>
<comment type="similarity">
    <text evidence="6">Belongs to the MDM10 family.</text>
</comment>
<evidence type="ECO:0000313" key="8">
    <source>
        <dbReference type="EMBL" id="KAJ1926325.1"/>
    </source>
</evidence>
<name>A0A9W8AFB9_9FUNG</name>
<dbReference type="GO" id="GO:0070096">
    <property type="term" value="P:mitochondrial outer membrane translocase complex assembly"/>
    <property type="evidence" value="ECO:0007669"/>
    <property type="project" value="UniProtKB-UniRule"/>
</dbReference>
<evidence type="ECO:0000256" key="5">
    <source>
        <dbReference type="ARBA" id="ARBA00023136"/>
    </source>
</evidence>
<gene>
    <name evidence="6 8" type="primary">MDM10</name>
    <name evidence="8" type="ORF">IWQ60_003882</name>
</gene>
<feature type="region of interest" description="Disordered" evidence="7">
    <location>
        <begin position="97"/>
        <end position="117"/>
    </location>
</feature>
<dbReference type="GO" id="GO:0032865">
    <property type="term" value="C:ERMES complex"/>
    <property type="evidence" value="ECO:0007669"/>
    <property type="project" value="UniProtKB-UniRule"/>
</dbReference>
<dbReference type="OrthoDB" id="2103793at2759"/>
<keyword evidence="5 6" id="KW-0472">Membrane</keyword>
<keyword evidence="1 6" id="KW-1134">Transmembrane beta strand</keyword>
<dbReference type="GO" id="GO:0001401">
    <property type="term" value="C:SAM complex"/>
    <property type="evidence" value="ECO:0007669"/>
    <property type="project" value="TreeGrafter"/>
</dbReference>
<dbReference type="AlphaFoldDB" id="A0A9W8AFB9"/>
<dbReference type="PANTHER" id="PTHR28035:SF1">
    <property type="entry name" value="MITOCHONDRIAL DISTRIBUTION AND MORPHOLOGY PROTEIN 10"/>
    <property type="match status" value="1"/>
</dbReference>
<comment type="domain">
    <text evidence="6">Lacks alpha-helical transmembrane segments, suggesting that it resides in the membrane via beta-sheet conformations similar to those predicted for other outer membrane proteins and porin.</text>
</comment>
<protein>
    <recommendedName>
        <fullName evidence="6">Mitochondrial distribution and morphology protein 10</fullName>
    </recommendedName>
    <alternativeName>
        <fullName evidence="6">Mitochondrial inheritance component MDM10</fullName>
    </alternativeName>
</protein>
<sequence length="415" mass="45336">MHDYLHYCLRQFNRSTRWNDDNQYSNLSAASRAILDFTPPNGFTFLVSKAPTAYFKSSYLLQTYPLFSGSLGYLFTSEELNLAKPVLSTSLANDKVGTSTSPLETTPNSALPQAGPDSTNLLRSLARDATRLDQDDVLGGLLGTCQVGAWNPVLHQPSPEPPLKTAGQYLLCGKVFIPTWRIEALFSRQLTRRTRFLTASVNQRGGTDGEFLAQLQYDCTKWCTELSLSAPSSLLGLRGLYNFGAVHENPTLTDLRANPGRICVGGELYYSTEASTGGLSVGIRYRTLFPKTAEFTCVTNPVMGHVSTAYTASITPTCIMSNRFDFNVYSLHSDLTTGVEWHNSPTSIVKASASATNGLMLALNCRYRKVLLSMGATLGYDSLKRYGRQMTGMSAGAVGPSSPLRSLGVHVQFFS</sequence>
<dbReference type="GO" id="GO:0045040">
    <property type="term" value="P:protein insertion into mitochondrial outer membrane"/>
    <property type="evidence" value="ECO:0007669"/>
    <property type="project" value="UniProtKB-UniRule"/>
</dbReference>
<dbReference type="GO" id="GO:1990456">
    <property type="term" value="P:mitochondrion-endoplasmic reticulum membrane tethering"/>
    <property type="evidence" value="ECO:0007669"/>
    <property type="project" value="UniProtKB-UniRule"/>
</dbReference>
<proteinExistence type="inferred from homology"/>
<dbReference type="GO" id="GO:0015914">
    <property type="term" value="P:phospholipid transport"/>
    <property type="evidence" value="ECO:0007669"/>
    <property type="project" value="TreeGrafter"/>
</dbReference>
<organism evidence="8 9">
    <name type="scientific">Tieghemiomyces parasiticus</name>
    <dbReference type="NCBI Taxonomy" id="78921"/>
    <lineage>
        <taxon>Eukaryota</taxon>
        <taxon>Fungi</taxon>
        <taxon>Fungi incertae sedis</taxon>
        <taxon>Zoopagomycota</taxon>
        <taxon>Kickxellomycotina</taxon>
        <taxon>Dimargaritomycetes</taxon>
        <taxon>Dimargaritales</taxon>
        <taxon>Dimargaritaceae</taxon>
        <taxon>Tieghemiomyces</taxon>
    </lineage>
</organism>
<evidence type="ECO:0000256" key="7">
    <source>
        <dbReference type="SAM" id="MobiDB-lite"/>
    </source>
</evidence>
<dbReference type="InterPro" id="IPR027539">
    <property type="entry name" value="Mdm10"/>
</dbReference>
<comment type="caution">
    <text evidence="8">The sequence shown here is derived from an EMBL/GenBank/DDBJ whole genome shotgun (WGS) entry which is preliminary data.</text>
</comment>
<evidence type="ECO:0000313" key="9">
    <source>
        <dbReference type="Proteomes" id="UP001150569"/>
    </source>
</evidence>
<accession>A0A9W8AFB9</accession>
<keyword evidence="3 6" id="KW-1000">Mitochondrion outer membrane</keyword>
<dbReference type="GO" id="GO:0051654">
    <property type="term" value="P:establishment of mitochondrion localization"/>
    <property type="evidence" value="ECO:0007669"/>
    <property type="project" value="TreeGrafter"/>
</dbReference>
<evidence type="ECO:0000256" key="4">
    <source>
        <dbReference type="ARBA" id="ARBA00023128"/>
    </source>
</evidence>